<dbReference type="HAMAP" id="MF_02120">
    <property type="entry name" value="LysA"/>
    <property type="match status" value="1"/>
</dbReference>
<gene>
    <name evidence="11" type="primary">lysA_2</name>
    <name evidence="6" type="synonym">lysA</name>
    <name evidence="11" type="ORF">Vqi01_39280</name>
</gene>
<feature type="compositionally biased region" description="Polar residues" evidence="9">
    <location>
        <begin position="1"/>
        <end position="18"/>
    </location>
</feature>
<keyword evidence="4 6" id="KW-0457">Lysine biosynthesis</keyword>
<dbReference type="PRINTS" id="PR01179">
    <property type="entry name" value="ODADCRBXLASE"/>
</dbReference>
<dbReference type="InterPro" id="IPR022644">
    <property type="entry name" value="De-COase2_N"/>
</dbReference>
<evidence type="ECO:0000256" key="8">
    <source>
        <dbReference type="RuleBase" id="RU003738"/>
    </source>
</evidence>
<dbReference type="PRINTS" id="PR01181">
    <property type="entry name" value="DAPDCRBXLASE"/>
</dbReference>
<dbReference type="InterPro" id="IPR002986">
    <property type="entry name" value="DAP_deCOOHase_LysA"/>
</dbReference>
<feature type="modified residue" description="N6-(pyridoxal phosphate)lysine" evidence="6">
    <location>
        <position position="97"/>
    </location>
</feature>
<dbReference type="EMBL" id="BOPC01000054">
    <property type="protein sequence ID" value="GIJ28766.1"/>
    <property type="molecule type" value="Genomic_DNA"/>
</dbReference>
<feature type="region of interest" description="Disordered" evidence="9">
    <location>
        <begin position="1"/>
        <end position="26"/>
    </location>
</feature>
<comment type="cofactor">
    <cofactor evidence="1 6 8">
        <name>pyridoxal 5'-phosphate</name>
        <dbReference type="ChEBI" id="CHEBI:597326"/>
    </cofactor>
</comment>
<evidence type="ECO:0000313" key="12">
    <source>
        <dbReference type="Proteomes" id="UP000653076"/>
    </source>
</evidence>
<dbReference type="SUPFAM" id="SSF51419">
    <property type="entry name" value="PLP-binding barrel"/>
    <property type="match status" value="1"/>
</dbReference>
<feature type="binding site" evidence="6">
    <location>
        <position position="279"/>
    </location>
    <ligand>
        <name>pyridoxal 5'-phosphate</name>
        <dbReference type="ChEBI" id="CHEBI:597326"/>
    </ligand>
</feature>
<feature type="domain" description="Orn/DAP/Arg decarboxylase 2 N-terminal" evidence="10">
    <location>
        <begin position="76"/>
        <end position="327"/>
    </location>
</feature>
<evidence type="ECO:0000256" key="6">
    <source>
        <dbReference type="HAMAP-Rule" id="MF_02120"/>
    </source>
</evidence>
<dbReference type="PROSITE" id="PS00878">
    <property type="entry name" value="ODR_DC_2_1"/>
    <property type="match status" value="1"/>
</dbReference>
<evidence type="ECO:0000256" key="2">
    <source>
        <dbReference type="ARBA" id="ARBA00022793"/>
    </source>
</evidence>
<comment type="pathway">
    <text evidence="6 8">Amino-acid biosynthesis; L-lysine biosynthesis via DAP pathway; L-lysine from DL-2,6-diaminopimelate: step 1/1.</text>
</comment>
<dbReference type="InterPro" id="IPR009006">
    <property type="entry name" value="Ala_racemase/Decarboxylase_C"/>
</dbReference>
<comment type="subunit">
    <text evidence="6">Homodimer.</text>
</comment>
<dbReference type="InterPro" id="IPR000183">
    <property type="entry name" value="Orn/DAP/Arg_de-COase"/>
</dbReference>
<proteinExistence type="inferred from homology"/>
<keyword evidence="6" id="KW-0028">Amino-acid biosynthesis</keyword>
<dbReference type="InterPro" id="IPR029066">
    <property type="entry name" value="PLP-binding_barrel"/>
</dbReference>
<evidence type="ECO:0000256" key="3">
    <source>
        <dbReference type="ARBA" id="ARBA00022898"/>
    </source>
</evidence>
<feature type="binding site" evidence="6">
    <location>
        <position position="324"/>
    </location>
    <ligand>
        <name>substrate</name>
    </ligand>
</feature>
<dbReference type="NCBIfam" id="TIGR01048">
    <property type="entry name" value="lysA"/>
    <property type="match status" value="1"/>
</dbReference>
<feature type="binding site" evidence="6">
    <location>
        <begin position="321"/>
        <end position="324"/>
    </location>
    <ligand>
        <name>pyridoxal 5'-phosphate</name>
        <dbReference type="ChEBI" id="CHEBI:597326"/>
    </ligand>
</feature>
<keyword evidence="3 6" id="KW-0663">Pyridoxal phosphate</keyword>
<keyword evidence="2 6" id="KW-0210">Decarboxylase</keyword>
<accession>A0ABQ4JH04</accession>
<dbReference type="Proteomes" id="UP000653076">
    <property type="component" value="Unassembled WGS sequence"/>
</dbReference>
<comment type="similarity">
    <text evidence="6">Belongs to the Orn/Lys/Arg decarboxylase class-II family. LysA subfamily.</text>
</comment>
<comment type="function">
    <text evidence="6">Specifically catalyzes the decarboxylation of meso-diaminopimelate (meso-DAP) to L-lysine.</text>
</comment>
<evidence type="ECO:0000256" key="1">
    <source>
        <dbReference type="ARBA" id="ARBA00001933"/>
    </source>
</evidence>
<dbReference type="PANTHER" id="PTHR43727">
    <property type="entry name" value="DIAMINOPIMELATE DECARBOXYLASE"/>
    <property type="match status" value="1"/>
</dbReference>
<keyword evidence="5 6" id="KW-0456">Lyase</keyword>
<dbReference type="RefSeq" id="WP_239098507.1">
    <property type="nucleotide sequence ID" value="NZ_BOPC01000054.1"/>
</dbReference>
<keyword evidence="12" id="KW-1185">Reference proteome</keyword>
<feature type="binding site" evidence="6">
    <location>
        <position position="422"/>
    </location>
    <ligand>
        <name>pyridoxal 5'-phosphate</name>
        <dbReference type="ChEBI" id="CHEBI:597326"/>
    </ligand>
</feature>
<dbReference type="SUPFAM" id="SSF50621">
    <property type="entry name" value="Alanine racemase C-terminal domain-like"/>
    <property type="match status" value="1"/>
</dbReference>
<dbReference type="EC" id="4.1.1.20" evidence="6 7"/>
<evidence type="ECO:0000256" key="7">
    <source>
        <dbReference type="NCBIfam" id="TIGR01048"/>
    </source>
</evidence>
<feature type="binding site" evidence="6">
    <location>
        <position position="361"/>
    </location>
    <ligand>
        <name>substrate</name>
    </ligand>
</feature>
<dbReference type="Pfam" id="PF02784">
    <property type="entry name" value="Orn_Arg_deC_N"/>
    <property type="match status" value="1"/>
</dbReference>
<dbReference type="Gene3D" id="2.40.37.10">
    <property type="entry name" value="Lyase, Ornithine Decarboxylase, Chain A, domain 1"/>
    <property type="match status" value="1"/>
</dbReference>
<sequence>MTTQPDLIDTRTSPSGPTVQAPGWLSPPDHRALPTSLWAPSVHRDDDGVVRIGGVDVVALADRFGTPAYLFDEEAFRQQCELFRDAFQDVDVHYAAKAFLCKAVVRHVADTGLFLDVCTEGEVEVALAAGFPPGRMLLHGNNKSDRELELALTLDIRRVVVDSFDEIERLTALARRLGKRPGVLLRATVGVRSDAHDHNATAHEDQKFGFSVSAGEVHEAVRRVLAADVLDLRGLHSHIGSQILDSSGFEISARRAIGVLAELAAEHNRELPELNLGGGFGIAYTSKDHPLGPAALAAAIRAAVQEESSRLGLTPPRLAIEPGRAITGQAGCTLYRVGTVKPRQGLRTYVAVDGGMSDNIRPALFGADYTVTVGNRVSTAEQVLVRVVGRHCDAGDIVVRDAYLPGDVRVGDLLVVAATGAYCRSLSSNFNHTPRPPVIGIANGVARELIRRETVADLLALDVG</sequence>
<dbReference type="PANTHER" id="PTHR43727:SF2">
    <property type="entry name" value="GROUP IV DECARBOXYLASE"/>
    <property type="match status" value="1"/>
</dbReference>
<protein>
    <recommendedName>
        <fullName evidence="6 7">Diaminopimelate decarboxylase</fullName>
        <shortName evidence="6">DAP decarboxylase</shortName>
        <shortName evidence="6">DAPDC</shortName>
        <ecNumber evidence="6 7">4.1.1.20</ecNumber>
    </recommendedName>
</protein>
<evidence type="ECO:0000259" key="10">
    <source>
        <dbReference type="Pfam" id="PF02784"/>
    </source>
</evidence>
<comment type="catalytic activity">
    <reaction evidence="6 8">
        <text>meso-2,6-diaminopimelate + H(+) = L-lysine + CO2</text>
        <dbReference type="Rhea" id="RHEA:15101"/>
        <dbReference type="ChEBI" id="CHEBI:15378"/>
        <dbReference type="ChEBI" id="CHEBI:16526"/>
        <dbReference type="ChEBI" id="CHEBI:32551"/>
        <dbReference type="ChEBI" id="CHEBI:57791"/>
        <dbReference type="EC" id="4.1.1.20"/>
    </reaction>
</comment>
<evidence type="ECO:0000256" key="9">
    <source>
        <dbReference type="SAM" id="MobiDB-lite"/>
    </source>
</evidence>
<reference evidence="11 12" key="1">
    <citation type="submission" date="2021-01" db="EMBL/GenBank/DDBJ databases">
        <title>Whole genome shotgun sequence of Verrucosispora qiuiae NBRC 106684.</title>
        <authorList>
            <person name="Komaki H."/>
            <person name="Tamura T."/>
        </authorList>
    </citation>
    <scope>NUCLEOTIDE SEQUENCE [LARGE SCALE GENOMIC DNA]</scope>
    <source>
        <strain evidence="11 12">NBRC 106684</strain>
    </source>
</reference>
<dbReference type="CDD" id="cd06828">
    <property type="entry name" value="PLPDE_III_DapDC"/>
    <property type="match status" value="1"/>
</dbReference>
<evidence type="ECO:0000256" key="4">
    <source>
        <dbReference type="ARBA" id="ARBA00023154"/>
    </source>
</evidence>
<comment type="caution">
    <text evidence="11">The sequence shown here is derived from an EMBL/GenBank/DDBJ whole genome shotgun (WGS) entry which is preliminary data.</text>
</comment>
<evidence type="ECO:0000256" key="5">
    <source>
        <dbReference type="ARBA" id="ARBA00023239"/>
    </source>
</evidence>
<evidence type="ECO:0000313" key="11">
    <source>
        <dbReference type="EMBL" id="GIJ28766.1"/>
    </source>
</evidence>
<organism evidence="11 12">
    <name type="scientific">Micromonospora qiuiae</name>
    <dbReference type="NCBI Taxonomy" id="502268"/>
    <lineage>
        <taxon>Bacteria</taxon>
        <taxon>Bacillati</taxon>
        <taxon>Actinomycetota</taxon>
        <taxon>Actinomycetes</taxon>
        <taxon>Micromonosporales</taxon>
        <taxon>Micromonosporaceae</taxon>
        <taxon>Micromonospora</taxon>
    </lineage>
</organism>
<dbReference type="InterPro" id="IPR022657">
    <property type="entry name" value="De-COase2_CS"/>
</dbReference>
<feature type="binding site" evidence="6">
    <location>
        <position position="422"/>
    </location>
    <ligand>
        <name>substrate</name>
    </ligand>
</feature>
<dbReference type="PROSITE" id="PS00879">
    <property type="entry name" value="ODR_DC_2_2"/>
    <property type="match status" value="1"/>
</dbReference>
<name>A0ABQ4JH04_9ACTN</name>
<comment type="caution">
    <text evidence="6">Lacks conserved residue(s) required for the propagation of feature annotation.</text>
</comment>
<dbReference type="Gene3D" id="3.20.20.10">
    <property type="entry name" value="Alanine racemase"/>
    <property type="match status" value="1"/>
</dbReference>
<dbReference type="InterPro" id="IPR022653">
    <property type="entry name" value="De-COase2_pyr-phos_BS"/>
</dbReference>